<feature type="transmembrane region" description="Helical" evidence="1">
    <location>
        <begin position="214"/>
        <end position="236"/>
    </location>
</feature>
<evidence type="ECO:0000256" key="1">
    <source>
        <dbReference type="SAM" id="Phobius"/>
    </source>
</evidence>
<dbReference type="GeneID" id="91110052"/>
<dbReference type="AlphaFoldDB" id="A0AAU8CCD2"/>
<dbReference type="KEGG" id="hanx:ABSL23_12850"/>
<feature type="transmembrane region" description="Helical" evidence="1">
    <location>
        <begin position="257"/>
        <end position="274"/>
    </location>
</feature>
<evidence type="ECO:0000313" key="2">
    <source>
        <dbReference type="EMBL" id="XCF16118.1"/>
    </source>
</evidence>
<keyword evidence="1" id="KW-0472">Membrane</keyword>
<keyword evidence="1" id="KW-1133">Transmembrane helix</keyword>
<dbReference type="RefSeq" id="WP_353634007.1">
    <property type="nucleotide sequence ID" value="NZ_CP159204.1"/>
</dbReference>
<feature type="transmembrane region" description="Helical" evidence="1">
    <location>
        <begin position="181"/>
        <end position="202"/>
    </location>
</feature>
<accession>A0AAU8CCD2</accession>
<keyword evidence="1" id="KW-0812">Transmembrane</keyword>
<sequence length="515" mass="52731">MAPTLRDALHVVLNRPRVFALAAAALLCEAAVRLALAVVHPVLTVAFPPVVALPVLAAAAPTVRDALETPAAPPQWRVTATLRDRGPRLLAVAVGGHLVALALGAAAFLLVDTPLRAAVYATGGSLSPTTVLVAPLAGVAAGTLLAWAVLAPAVERVVAGDRLRASAAAPLRAVENRRRTATALALHAACVLAAGVLVGALASGQYATRDAATLAFLATVGAGAGTLVLLGVFVYPMHVALAASEPGEPRSVPVRRVALAALLVAGLVAGASAVRVTETRPGTATAVSPLPADASDAYAAALDNTGAADHRVVATERWDGDRAVATTVVERSARQFRASLRHENRTDVGYADSGVAYKFRGYTSGFFRLGAVPADGDTAHALPGYWQVSDDYTVTEGVGVGYGLPAARTGSWTTVERAGGTRTLELTGDAAVFEALQGSATGSVSAETARIRMRVDAERGVVLGGRARLNATVDGTQLVRNVSYAVETGRGVDARRPAALGSRSLGELAWDVFAY</sequence>
<protein>
    <submittedName>
        <fullName evidence="2">Uncharacterized protein</fullName>
    </submittedName>
</protein>
<name>A0AAU8CCD2_9EURY</name>
<feature type="transmembrane region" description="Helical" evidence="1">
    <location>
        <begin position="88"/>
        <end position="111"/>
    </location>
</feature>
<gene>
    <name evidence="2" type="ORF">ABSL23_12850</name>
</gene>
<feature type="transmembrane region" description="Helical" evidence="1">
    <location>
        <begin position="131"/>
        <end position="154"/>
    </location>
</feature>
<proteinExistence type="predicted"/>
<reference evidence="2" key="1">
    <citation type="submission" date="2024-06" db="EMBL/GenBank/DDBJ databases">
        <title>Genome Sequence of an extremely halophilic archaeon isolated from Permian era halite, Salado Formation, Carlsbad, New Mexico: Halobacterium sp. strain NMX12-1.</title>
        <authorList>
            <person name="Sotoa L."/>
            <person name="DasSarma P."/>
            <person name="Anton B.P."/>
            <person name="Vincze T."/>
            <person name="Verma I."/>
            <person name="Eralp B."/>
            <person name="Powers D.W."/>
            <person name="Dozier B.L."/>
            <person name="Roberts R.J."/>
            <person name="DasSarma S."/>
        </authorList>
    </citation>
    <scope>NUCLEOTIDE SEQUENCE</scope>
    <source>
        <strain evidence="2">NMX12-1</strain>
    </source>
</reference>
<organism evidence="2">
    <name type="scientific">Halobacterium sp. NMX12-1</name>
    <dbReference type="NCBI Taxonomy" id="3166650"/>
    <lineage>
        <taxon>Archaea</taxon>
        <taxon>Methanobacteriati</taxon>
        <taxon>Methanobacteriota</taxon>
        <taxon>Stenosarchaea group</taxon>
        <taxon>Halobacteria</taxon>
        <taxon>Halobacteriales</taxon>
        <taxon>Halobacteriaceae</taxon>
        <taxon>Halobacterium</taxon>
    </lineage>
</organism>
<dbReference type="EMBL" id="CP159204">
    <property type="protein sequence ID" value="XCF16118.1"/>
    <property type="molecule type" value="Genomic_DNA"/>
</dbReference>